<evidence type="ECO:0000313" key="3">
    <source>
        <dbReference type="Proteomes" id="UP001153069"/>
    </source>
</evidence>
<reference evidence="2" key="1">
    <citation type="submission" date="2020-06" db="EMBL/GenBank/DDBJ databases">
        <authorList>
            <consortium name="Plant Systems Biology data submission"/>
        </authorList>
    </citation>
    <scope>NUCLEOTIDE SEQUENCE</scope>
    <source>
        <strain evidence="2">D6</strain>
    </source>
</reference>
<evidence type="ECO:0000256" key="1">
    <source>
        <dbReference type="SAM" id="MobiDB-lite"/>
    </source>
</evidence>
<organism evidence="2 3">
    <name type="scientific">Seminavis robusta</name>
    <dbReference type="NCBI Taxonomy" id="568900"/>
    <lineage>
        <taxon>Eukaryota</taxon>
        <taxon>Sar</taxon>
        <taxon>Stramenopiles</taxon>
        <taxon>Ochrophyta</taxon>
        <taxon>Bacillariophyta</taxon>
        <taxon>Bacillariophyceae</taxon>
        <taxon>Bacillariophycidae</taxon>
        <taxon>Naviculales</taxon>
        <taxon>Naviculaceae</taxon>
        <taxon>Seminavis</taxon>
    </lineage>
</organism>
<dbReference type="SUPFAM" id="SSF52087">
    <property type="entry name" value="CRAL/TRIO domain"/>
    <property type="match status" value="1"/>
</dbReference>
<dbReference type="InterPro" id="IPR036865">
    <property type="entry name" value="CRAL-TRIO_dom_sf"/>
</dbReference>
<dbReference type="AlphaFoldDB" id="A0A9N8DS24"/>
<feature type="compositionally biased region" description="Polar residues" evidence="1">
    <location>
        <begin position="1"/>
        <end position="17"/>
    </location>
</feature>
<protein>
    <recommendedName>
        <fullName evidence="4">CRAL-TRIO domain-containing protein</fullName>
    </recommendedName>
</protein>
<gene>
    <name evidence="2" type="ORF">SEMRO_239_G095990.1</name>
</gene>
<feature type="compositionally biased region" description="Acidic residues" evidence="1">
    <location>
        <begin position="48"/>
        <end position="73"/>
    </location>
</feature>
<dbReference type="Gene3D" id="3.40.525.10">
    <property type="entry name" value="CRAL-TRIO lipid binding domain"/>
    <property type="match status" value="1"/>
</dbReference>
<dbReference type="EMBL" id="CAICTM010000238">
    <property type="protein sequence ID" value="CAB9505685.1"/>
    <property type="molecule type" value="Genomic_DNA"/>
</dbReference>
<evidence type="ECO:0000313" key="2">
    <source>
        <dbReference type="EMBL" id="CAB9505685.1"/>
    </source>
</evidence>
<evidence type="ECO:0008006" key="4">
    <source>
        <dbReference type="Google" id="ProtNLM"/>
    </source>
</evidence>
<sequence length="345" mass="39437">MDSLPGSSSRQEPNQVQADDNEAARRNEEEAVAENQGAPVQPAPEGGNNDDDEASIDSLDDYDDEDDDEDEEAPIPAVIQSHSPDGPERMALTEQERTWALAIKQACLDDPDLDPRNDFFYAQLALVDHGNVASAVERAQQMQYFRQEYGLVEENAEMAARTCREFVKMLPKFWLNFSYNSRDGNYVLAVDCTHFYVRKIKESQGTINTWMRATYLMCQAECPDLKAIRQGVIILAETDGFDWKTNFGLEVFKKFWVELCAVYPYKHSQIKNFHTGVLYNLLLSMTRRFVPKEIHERFQMGCLCELGRLDALYLNPTVEAANEKLLAFTDHTLRRRYANEAAFTL</sequence>
<comment type="caution">
    <text evidence="2">The sequence shown here is derived from an EMBL/GenBank/DDBJ whole genome shotgun (WGS) entry which is preliminary data.</text>
</comment>
<name>A0A9N8DS24_9STRA</name>
<accession>A0A9N8DS24</accession>
<keyword evidence="3" id="KW-1185">Reference proteome</keyword>
<dbReference type="Proteomes" id="UP001153069">
    <property type="component" value="Unassembled WGS sequence"/>
</dbReference>
<feature type="region of interest" description="Disordered" evidence="1">
    <location>
        <begin position="1"/>
        <end position="90"/>
    </location>
</feature>
<proteinExistence type="predicted"/>